<keyword evidence="3" id="KW-1185">Reference proteome</keyword>
<evidence type="ECO:0000256" key="1">
    <source>
        <dbReference type="SAM" id="MobiDB-lite"/>
    </source>
</evidence>
<accession>A0AAI8VIY6</accession>
<name>A0AAI8VIY6_9PEZI</name>
<proteinExistence type="predicted"/>
<comment type="caution">
    <text evidence="2">The sequence shown here is derived from an EMBL/GenBank/DDBJ whole genome shotgun (WGS) entry which is preliminary data.</text>
</comment>
<gene>
    <name evidence="2" type="ORF">KHLLAP_LOCUS6296</name>
</gene>
<feature type="compositionally biased region" description="Basic and acidic residues" evidence="1">
    <location>
        <begin position="50"/>
        <end position="59"/>
    </location>
</feature>
<dbReference type="Proteomes" id="UP001295740">
    <property type="component" value="Unassembled WGS sequence"/>
</dbReference>
<sequence>MSQPTEPEIVTAIASYRQHIVEHNRQVFAKLVQQAGTAEAPADWGEDDAVEARPGDDPRRIRAPRDVLDRWDDLVALPELALDGTVVEHDGARRAILREQYRAGFVGGLQQQDDDAPPFPADFAMLMAHVDRLKGPGWPLWRENKQQVRFWDGLGDGEEAVAQRVWTDLDELKAKAVETSWEVRAGWECGAGPDATCFLVYFRDADSDDERRRSWARR</sequence>
<organism evidence="2 3">
    <name type="scientific">Anthostomella pinea</name>
    <dbReference type="NCBI Taxonomy" id="933095"/>
    <lineage>
        <taxon>Eukaryota</taxon>
        <taxon>Fungi</taxon>
        <taxon>Dikarya</taxon>
        <taxon>Ascomycota</taxon>
        <taxon>Pezizomycotina</taxon>
        <taxon>Sordariomycetes</taxon>
        <taxon>Xylariomycetidae</taxon>
        <taxon>Xylariales</taxon>
        <taxon>Xylariaceae</taxon>
        <taxon>Anthostomella</taxon>
    </lineage>
</organism>
<evidence type="ECO:0000313" key="2">
    <source>
        <dbReference type="EMBL" id="CAJ2505828.1"/>
    </source>
</evidence>
<feature type="region of interest" description="Disordered" evidence="1">
    <location>
        <begin position="38"/>
        <end position="59"/>
    </location>
</feature>
<evidence type="ECO:0000313" key="3">
    <source>
        <dbReference type="Proteomes" id="UP001295740"/>
    </source>
</evidence>
<reference evidence="2" key="1">
    <citation type="submission" date="2023-10" db="EMBL/GenBank/DDBJ databases">
        <authorList>
            <person name="Hackl T."/>
        </authorList>
    </citation>
    <scope>NUCLEOTIDE SEQUENCE</scope>
</reference>
<dbReference type="EMBL" id="CAUWAG010000007">
    <property type="protein sequence ID" value="CAJ2505828.1"/>
    <property type="molecule type" value="Genomic_DNA"/>
</dbReference>
<dbReference type="AlphaFoldDB" id="A0AAI8VIY6"/>
<protein>
    <submittedName>
        <fullName evidence="2">Uu.00g132220.m01.CDS01</fullName>
    </submittedName>
</protein>